<dbReference type="Proteomes" id="UP001165648">
    <property type="component" value="Unassembled WGS sequence"/>
</dbReference>
<gene>
    <name evidence="2 4" type="primary">rbfA</name>
    <name evidence="4" type="ORF">NQF64_00305</name>
</gene>
<dbReference type="InterPro" id="IPR015946">
    <property type="entry name" value="KH_dom-like_a/b"/>
</dbReference>
<dbReference type="PANTHER" id="PTHR33515">
    <property type="entry name" value="RIBOSOME-BINDING FACTOR A, CHLOROPLASTIC-RELATED"/>
    <property type="match status" value="1"/>
</dbReference>
<comment type="similarity">
    <text evidence="2">Belongs to the RbfA family.</text>
</comment>
<proteinExistence type="inferred from homology"/>
<evidence type="ECO:0000256" key="2">
    <source>
        <dbReference type="HAMAP-Rule" id="MF_00003"/>
    </source>
</evidence>
<dbReference type="NCBIfam" id="TIGR00082">
    <property type="entry name" value="rbfA"/>
    <property type="match status" value="1"/>
</dbReference>
<keyword evidence="5" id="KW-1185">Reference proteome</keyword>
<keyword evidence="1 2" id="KW-0690">Ribosome biogenesis</keyword>
<comment type="caution">
    <text evidence="4">The sequence shown here is derived from an EMBL/GenBank/DDBJ whole genome shotgun (WGS) entry which is preliminary data.</text>
</comment>
<dbReference type="InterPro" id="IPR020053">
    <property type="entry name" value="Ribosome-bd_factorA_CS"/>
</dbReference>
<dbReference type="InterPro" id="IPR000238">
    <property type="entry name" value="RbfA"/>
</dbReference>
<name>A0ABT3W3R9_9PROT</name>
<dbReference type="EMBL" id="JANIDW010000001">
    <property type="protein sequence ID" value="MCX5613692.1"/>
    <property type="molecule type" value="Genomic_DNA"/>
</dbReference>
<keyword evidence="2" id="KW-0963">Cytoplasm</keyword>
<comment type="subunit">
    <text evidence="2">Monomer. Binds 30S ribosomal subunits, but not 50S ribosomal subunits or 70S ribosomes.</text>
</comment>
<sequence length="151" mass="17054">MKKRPSFDLLTPAGENPVGPSTRQLRVAEEVRHVLAEVFARTEFRDPELYGVTITVTEVRVSPDFRHATVFVTRLGRDDVEAVLPALKRVAPFLRKRLATALRLRTVPELHFQPDISLEHAMEVETILRSPEVQRDLKAGSRDSSNSDDAE</sequence>
<dbReference type="Pfam" id="PF02033">
    <property type="entry name" value="RBFA"/>
    <property type="match status" value="1"/>
</dbReference>
<accession>A0ABT3W3R9</accession>
<reference evidence="4 5" key="1">
    <citation type="submission" date="2022-07" db="EMBL/GenBank/DDBJ databases">
        <title>Bombella genomes.</title>
        <authorList>
            <person name="Harer L."/>
            <person name="Styblova S."/>
            <person name="Ehrmann M."/>
        </authorList>
    </citation>
    <scope>NUCLEOTIDE SEQUENCE [LARGE SCALE GENOMIC DNA]</scope>
    <source>
        <strain evidence="4 5">TMW 2.2558</strain>
    </source>
</reference>
<evidence type="ECO:0000313" key="5">
    <source>
        <dbReference type="Proteomes" id="UP001165648"/>
    </source>
</evidence>
<dbReference type="PROSITE" id="PS01319">
    <property type="entry name" value="RBFA"/>
    <property type="match status" value="1"/>
</dbReference>
<dbReference type="RefSeq" id="WP_266106114.1">
    <property type="nucleotide sequence ID" value="NZ_JANIDW010000001.1"/>
</dbReference>
<dbReference type="InterPro" id="IPR023799">
    <property type="entry name" value="RbfA_dom_sf"/>
</dbReference>
<organism evidence="4 5">
    <name type="scientific">Bombella saccharophila</name>
    <dbReference type="NCBI Taxonomy" id="2967338"/>
    <lineage>
        <taxon>Bacteria</taxon>
        <taxon>Pseudomonadati</taxon>
        <taxon>Pseudomonadota</taxon>
        <taxon>Alphaproteobacteria</taxon>
        <taxon>Acetobacterales</taxon>
        <taxon>Acetobacteraceae</taxon>
        <taxon>Bombella</taxon>
    </lineage>
</organism>
<evidence type="ECO:0000256" key="1">
    <source>
        <dbReference type="ARBA" id="ARBA00022517"/>
    </source>
</evidence>
<dbReference type="PANTHER" id="PTHR33515:SF1">
    <property type="entry name" value="RIBOSOME-BINDING FACTOR A, CHLOROPLASTIC-RELATED"/>
    <property type="match status" value="1"/>
</dbReference>
<dbReference type="NCBIfam" id="NF001802">
    <property type="entry name" value="PRK00521.2-5"/>
    <property type="match status" value="1"/>
</dbReference>
<protein>
    <recommendedName>
        <fullName evidence="2">Ribosome-binding factor A</fullName>
    </recommendedName>
</protein>
<dbReference type="HAMAP" id="MF_00003">
    <property type="entry name" value="RbfA"/>
    <property type="match status" value="1"/>
</dbReference>
<feature type="compositionally biased region" description="Basic and acidic residues" evidence="3">
    <location>
        <begin position="132"/>
        <end position="141"/>
    </location>
</feature>
<comment type="function">
    <text evidence="2">One of several proteins that assist in the late maturation steps of the functional core of the 30S ribosomal subunit. Associates with free 30S ribosomal subunits (but not with 30S subunits that are part of 70S ribosomes or polysomes). Required for efficient processing of 16S rRNA. May interact with the 5'-terminal helix region of 16S rRNA.</text>
</comment>
<evidence type="ECO:0000313" key="4">
    <source>
        <dbReference type="EMBL" id="MCX5613692.1"/>
    </source>
</evidence>
<dbReference type="SUPFAM" id="SSF89919">
    <property type="entry name" value="Ribosome-binding factor A, RbfA"/>
    <property type="match status" value="1"/>
</dbReference>
<evidence type="ECO:0000256" key="3">
    <source>
        <dbReference type="SAM" id="MobiDB-lite"/>
    </source>
</evidence>
<comment type="subcellular location">
    <subcellularLocation>
        <location evidence="2">Cytoplasm</location>
    </subcellularLocation>
</comment>
<feature type="region of interest" description="Disordered" evidence="3">
    <location>
        <begin position="132"/>
        <end position="151"/>
    </location>
</feature>
<dbReference type="Gene3D" id="3.30.300.20">
    <property type="match status" value="1"/>
</dbReference>